<dbReference type="GO" id="GO:0000467">
    <property type="term" value="P:exonucleolytic trimming to generate mature 3'-end of 5.8S rRNA from tricistronic rRNA transcript (SSU-rRNA, 5.8S rRNA, LSU-rRNA)"/>
    <property type="evidence" value="ECO:0007669"/>
    <property type="project" value="InterPro"/>
</dbReference>
<accession>A0A397XJQ6</accession>
<dbReference type="InterPro" id="IPR045092">
    <property type="entry name" value="Rrp6-like"/>
</dbReference>
<name>A0A397XJQ6_BRACM</name>
<organism evidence="2 3">
    <name type="scientific">Brassica campestris</name>
    <name type="common">Field mustard</name>
    <dbReference type="NCBI Taxonomy" id="3711"/>
    <lineage>
        <taxon>Eukaryota</taxon>
        <taxon>Viridiplantae</taxon>
        <taxon>Streptophyta</taxon>
        <taxon>Embryophyta</taxon>
        <taxon>Tracheophyta</taxon>
        <taxon>Spermatophyta</taxon>
        <taxon>Magnoliopsida</taxon>
        <taxon>eudicotyledons</taxon>
        <taxon>Gunneridae</taxon>
        <taxon>Pentapetalae</taxon>
        <taxon>rosids</taxon>
        <taxon>malvids</taxon>
        <taxon>Brassicales</taxon>
        <taxon>Brassicaceae</taxon>
        <taxon>Brassiceae</taxon>
        <taxon>Brassica</taxon>
    </lineage>
</organism>
<dbReference type="PANTHER" id="PTHR12124">
    <property type="entry name" value="POLYMYOSITIS/SCLERODERMA AUTOANTIGEN-RELATED"/>
    <property type="match status" value="1"/>
</dbReference>
<dbReference type="GO" id="GO:0000166">
    <property type="term" value="F:nucleotide binding"/>
    <property type="evidence" value="ECO:0007669"/>
    <property type="project" value="InterPro"/>
</dbReference>
<evidence type="ECO:0000259" key="1">
    <source>
        <dbReference type="PROSITE" id="PS50967"/>
    </source>
</evidence>
<dbReference type="PROSITE" id="PS50967">
    <property type="entry name" value="HRDC"/>
    <property type="match status" value="1"/>
</dbReference>
<dbReference type="Proteomes" id="UP000264353">
    <property type="component" value="Chromosome A10"/>
</dbReference>
<evidence type="ECO:0000313" key="2">
    <source>
        <dbReference type="EMBL" id="RID41017.1"/>
    </source>
</evidence>
<sequence>MLKQPQAVWELTMNITCSSTVKLKKNVNNNETYVSRFNASTDISRHLRPVSEKKRSFSRMEPEKADNSLMNLSLCYERKPQFEFKCVLADNSFSPFEHLNVSSSTEKCHPFRKEIGALIDNPPEHSFWTSFTKEDTSKDCMWVDSSLQLRELANKLAEQNVFAVDTEQQNLRPYLGFTALMQISTREEDYLVDTVALHDEMALLRPIFTNPKICKVFHGAQNDIIWLQRDFHIYMVNIFDTYTACLVLKKPQKSLEGLLQTICNVDTDKTLRTRDWTERPLPPKMLRYARTDTQYLLWIADVLAAELKELKKYDECIRRCNKVCLTLYAKGQEDFKLANREQYDCRERAWKLCIWRDLMARIHDESREFVLSNEVMLEFARKVPTTYDVFKSTADQQRGGKIDEVSVIFLCHYDDYFNQIMSDKSVALETAFPLILQKCLGMNGTCGINLLNCSLLGNFIIIPFSLLVKKSGKQTSKVSQIPIRKPDVAVYESDGTLKFRCNHGKGQWYLKMGLAEQTQIHGEYALQLKTETLGGPEKVEKKKDLCNSCGKEGIELNRHRIVPPSYRKYFTETLKMDQSRDMVWLCQKCQKIALEAGERYKKTMSSRYEVSQPSHQKMVEAKEHVNIRRAAAALLDRPTIPESRREEYMEIVERHYGRSNLSREDLEGVRKIGLMSSKEEKNETSVEKQIIDNLLKNSGEDGVKRFCEEWRQQFVNDLHPTNLPSTICESFECIDQNVFKVSVEKIQKKQPFDFILDGQS</sequence>
<dbReference type="InterPro" id="IPR002562">
    <property type="entry name" value="3'-5'_exonuclease_dom"/>
</dbReference>
<evidence type="ECO:0000313" key="3">
    <source>
        <dbReference type="Proteomes" id="UP000264353"/>
    </source>
</evidence>
<dbReference type="SUPFAM" id="SSF53098">
    <property type="entry name" value="Ribonuclease H-like"/>
    <property type="match status" value="1"/>
</dbReference>
<dbReference type="Gene3D" id="3.30.420.10">
    <property type="entry name" value="Ribonuclease H-like superfamily/Ribonuclease H"/>
    <property type="match status" value="1"/>
</dbReference>
<dbReference type="GO" id="GO:0003676">
    <property type="term" value="F:nucleic acid binding"/>
    <property type="evidence" value="ECO:0007669"/>
    <property type="project" value="InterPro"/>
</dbReference>
<dbReference type="Gene3D" id="1.10.150.80">
    <property type="entry name" value="HRDC domain"/>
    <property type="match status" value="1"/>
</dbReference>
<dbReference type="InterPro" id="IPR012337">
    <property type="entry name" value="RNaseH-like_sf"/>
</dbReference>
<dbReference type="InterPro" id="IPR002121">
    <property type="entry name" value="HRDC_dom"/>
</dbReference>
<dbReference type="Pfam" id="PF00570">
    <property type="entry name" value="HRDC"/>
    <property type="match status" value="1"/>
</dbReference>
<dbReference type="GO" id="GO:0000175">
    <property type="term" value="F:3'-5'-RNA exonuclease activity"/>
    <property type="evidence" value="ECO:0007669"/>
    <property type="project" value="InterPro"/>
</dbReference>
<dbReference type="InterPro" id="IPR044876">
    <property type="entry name" value="HRDC_dom_sf"/>
</dbReference>
<dbReference type="EMBL" id="CM010637">
    <property type="protein sequence ID" value="RID41017.1"/>
    <property type="molecule type" value="Genomic_DNA"/>
</dbReference>
<feature type="domain" description="HRDC" evidence="1">
    <location>
        <begin position="342"/>
        <end position="423"/>
    </location>
</feature>
<dbReference type="SUPFAM" id="SSF47819">
    <property type="entry name" value="HRDC-like"/>
    <property type="match status" value="1"/>
</dbReference>
<dbReference type="AlphaFoldDB" id="A0A397XJQ6"/>
<dbReference type="PANTHER" id="PTHR12124:SF70">
    <property type="entry name" value="HRDC DOMAIN-CONTAINING PROTEIN"/>
    <property type="match status" value="1"/>
</dbReference>
<gene>
    <name evidence="2" type="ORF">BRARA_J01009</name>
</gene>
<protein>
    <recommendedName>
        <fullName evidence="1">HRDC domain-containing protein</fullName>
    </recommendedName>
</protein>
<dbReference type="SMART" id="SM00474">
    <property type="entry name" value="35EXOc"/>
    <property type="match status" value="1"/>
</dbReference>
<proteinExistence type="predicted"/>
<dbReference type="Pfam" id="PF01612">
    <property type="entry name" value="DNA_pol_A_exo1"/>
    <property type="match status" value="1"/>
</dbReference>
<dbReference type="InterPro" id="IPR036397">
    <property type="entry name" value="RNaseH_sf"/>
</dbReference>
<reference evidence="2 3" key="1">
    <citation type="submission" date="2018-06" db="EMBL/GenBank/DDBJ databases">
        <title>WGS assembly of Brassica rapa FPsc.</title>
        <authorList>
            <person name="Bowman J."/>
            <person name="Kohchi T."/>
            <person name="Yamato K."/>
            <person name="Jenkins J."/>
            <person name="Shu S."/>
            <person name="Ishizaki K."/>
            <person name="Yamaoka S."/>
            <person name="Nishihama R."/>
            <person name="Nakamura Y."/>
            <person name="Berger F."/>
            <person name="Adam C."/>
            <person name="Aki S."/>
            <person name="Althoff F."/>
            <person name="Araki T."/>
            <person name="Arteaga-Vazquez M."/>
            <person name="Balasubrmanian S."/>
            <person name="Bauer D."/>
            <person name="Boehm C."/>
            <person name="Briginshaw L."/>
            <person name="Caballero-Perez J."/>
            <person name="Catarino B."/>
            <person name="Chen F."/>
            <person name="Chiyoda S."/>
            <person name="Chovatia M."/>
            <person name="Davies K."/>
            <person name="Delmans M."/>
            <person name="Demura T."/>
            <person name="Dierschke T."/>
            <person name="Dolan L."/>
            <person name="Dorantes-Acosta A."/>
            <person name="Eklund D."/>
            <person name="Florent S."/>
            <person name="Flores-Sandoval E."/>
            <person name="Fujiyama A."/>
            <person name="Fukuzawa H."/>
            <person name="Galik B."/>
            <person name="Grimanelli D."/>
            <person name="Grimwood J."/>
            <person name="Grossniklaus U."/>
            <person name="Hamada T."/>
            <person name="Haseloff J."/>
            <person name="Hetherington A."/>
            <person name="Higo A."/>
            <person name="Hirakawa Y."/>
            <person name="Hundley H."/>
            <person name="Ikeda Y."/>
            <person name="Inoue K."/>
            <person name="Inoue S."/>
            <person name="Ishida S."/>
            <person name="Jia Q."/>
            <person name="Kakita M."/>
            <person name="Kanazawa T."/>
            <person name="Kawai Y."/>
            <person name="Kawashima T."/>
            <person name="Kennedy M."/>
            <person name="Kinose K."/>
            <person name="Kinoshita T."/>
            <person name="Kohara Y."/>
            <person name="Koide E."/>
            <person name="Komatsu K."/>
            <person name="Kopischke S."/>
            <person name="Kubo M."/>
            <person name="Kyozuka J."/>
            <person name="Lagercrantz U."/>
            <person name="Lin S."/>
            <person name="Lindquist E."/>
            <person name="Lipzen A."/>
            <person name="Lu C."/>
            <person name="Luna E."/>
            <person name="Martienssen R."/>
            <person name="Minamino N."/>
            <person name="Mizutani M."/>
            <person name="Mizutani M."/>
            <person name="Mochizuki N."/>
            <person name="Monte I."/>
            <person name="Mosher R."/>
            <person name="Nagasaki H."/>
            <person name="Nakagami H."/>
            <person name="Naramoto S."/>
            <person name="Nishitani K."/>
            <person name="Ohtani M."/>
            <person name="Okamoto T."/>
            <person name="Okumura M."/>
            <person name="Phillips J."/>
            <person name="Pollak B."/>
            <person name="Reinders A."/>
            <person name="Roevekamp M."/>
            <person name="Sano R."/>
            <person name="Sawa S."/>
            <person name="Schmid M."/>
            <person name="Shirakawa M."/>
            <person name="Solano R."/>
            <person name="Spunde A."/>
            <person name="Suetsugu N."/>
            <person name="Sugano S."/>
            <person name="Sugiyama A."/>
            <person name="Sun R."/>
            <person name="Suzuki Y."/>
            <person name="Takenaka M."/>
            <person name="Takezawa D."/>
            <person name="Tomogane H."/>
            <person name="Tsuzuki M."/>
            <person name="Ueda T."/>
            <person name="Umeda M."/>
            <person name="Ward J."/>
            <person name="Watanabe Y."/>
            <person name="Yazaki K."/>
            <person name="Yokoyama R."/>
            <person name="Yoshitake Y."/>
            <person name="Yotsui I."/>
            <person name="Zachgo S."/>
            <person name="Schmutz J."/>
        </authorList>
    </citation>
    <scope>NUCLEOTIDE SEQUENCE [LARGE SCALE GENOMIC DNA]</scope>
    <source>
        <strain evidence="3">cv. B-3</strain>
    </source>
</reference>
<dbReference type="InterPro" id="IPR010997">
    <property type="entry name" value="HRDC-like_sf"/>
</dbReference>